<dbReference type="SUPFAM" id="SSF55770">
    <property type="entry name" value="Profilin (actin-binding protein)"/>
    <property type="match status" value="1"/>
</dbReference>
<evidence type="ECO:0008006" key="4">
    <source>
        <dbReference type="Google" id="ProtNLM"/>
    </source>
</evidence>
<accession>A0A9P0CVA4</accession>
<sequence length="142" mass="16394">MFKKSVVFVFWFLFFGNVLTLDTQPFIERLIQTRRFTGAAFVGNNHHVWSSMGIDIREEDIENLFGVFEPPYYPKLFLAGNVYFSHEPNNGKSFLARNVNEMGGIICFRSFKGILLGVYEHPVLQDEADQIMQEVAFTLLDT</sequence>
<evidence type="ECO:0000256" key="1">
    <source>
        <dbReference type="SAM" id="SignalP"/>
    </source>
</evidence>
<feature type="chain" id="PRO_5040505728" description="Profilin" evidence="1">
    <location>
        <begin position="21"/>
        <end position="142"/>
    </location>
</feature>
<evidence type="ECO:0000313" key="3">
    <source>
        <dbReference type="Proteomes" id="UP001153636"/>
    </source>
</evidence>
<dbReference type="AlphaFoldDB" id="A0A9P0CVA4"/>
<reference evidence="2" key="1">
    <citation type="submission" date="2022-01" db="EMBL/GenBank/DDBJ databases">
        <authorList>
            <person name="King R."/>
        </authorList>
    </citation>
    <scope>NUCLEOTIDE SEQUENCE</scope>
</reference>
<proteinExistence type="predicted"/>
<dbReference type="Gene3D" id="3.30.450.30">
    <property type="entry name" value="Dynein light chain 2a, cytoplasmic"/>
    <property type="match status" value="1"/>
</dbReference>
<dbReference type="Proteomes" id="UP001153636">
    <property type="component" value="Chromosome 2"/>
</dbReference>
<dbReference type="InterPro" id="IPR036140">
    <property type="entry name" value="PFN_sf"/>
</dbReference>
<dbReference type="Pfam" id="PF00235">
    <property type="entry name" value="Profilin"/>
    <property type="match status" value="1"/>
</dbReference>
<dbReference type="InterPro" id="IPR048278">
    <property type="entry name" value="PFN"/>
</dbReference>
<protein>
    <recommendedName>
        <fullName evidence="4">Profilin</fullName>
    </recommendedName>
</protein>
<keyword evidence="1" id="KW-0732">Signal</keyword>
<dbReference type="EMBL" id="OV651814">
    <property type="protein sequence ID" value="CAH1105624.1"/>
    <property type="molecule type" value="Genomic_DNA"/>
</dbReference>
<dbReference type="GO" id="GO:0003779">
    <property type="term" value="F:actin binding"/>
    <property type="evidence" value="ECO:0007669"/>
    <property type="project" value="InterPro"/>
</dbReference>
<name>A0A9P0CVA4_9CUCU</name>
<feature type="signal peptide" evidence="1">
    <location>
        <begin position="1"/>
        <end position="20"/>
    </location>
</feature>
<organism evidence="2 3">
    <name type="scientific">Psylliodes chrysocephalus</name>
    <dbReference type="NCBI Taxonomy" id="3402493"/>
    <lineage>
        <taxon>Eukaryota</taxon>
        <taxon>Metazoa</taxon>
        <taxon>Ecdysozoa</taxon>
        <taxon>Arthropoda</taxon>
        <taxon>Hexapoda</taxon>
        <taxon>Insecta</taxon>
        <taxon>Pterygota</taxon>
        <taxon>Neoptera</taxon>
        <taxon>Endopterygota</taxon>
        <taxon>Coleoptera</taxon>
        <taxon>Polyphaga</taxon>
        <taxon>Cucujiformia</taxon>
        <taxon>Chrysomeloidea</taxon>
        <taxon>Chrysomelidae</taxon>
        <taxon>Galerucinae</taxon>
        <taxon>Alticini</taxon>
        <taxon>Psylliodes</taxon>
    </lineage>
</organism>
<keyword evidence="3" id="KW-1185">Reference proteome</keyword>
<gene>
    <name evidence="2" type="ORF">PSYICH_LOCUS6538</name>
</gene>
<evidence type="ECO:0000313" key="2">
    <source>
        <dbReference type="EMBL" id="CAH1105624.1"/>
    </source>
</evidence>